<keyword evidence="4 6" id="KW-1015">Disulfide bond</keyword>
<dbReference type="Pfam" id="PF00354">
    <property type="entry name" value="Pentaxin"/>
    <property type="match status" value="3"/>
</dbReference>
<keyword evidence="5" id="KW-0325">Glycoprotein</keyword>
<evidence type="ECO:0000259" key="7">
    <source>
        <dbReference type="PROSITE" id="PS51828"/>
    </source>
</evidence>
<evidence type="ECO:0000256" key="2">
    <source>
        <dbReference type="ARBA" id="ARBA00022723"/>
    </source>
</evidence>
<dbReference type="PANTHER" id="PTHR19277">
    <property type="entry name" value="PENTRAXIN"/>
    <property type="match status" value="1"/>
</dbReference>
<dbReference type="SMART" id="SM00159">
    <property type="entry name" value="PTX"/>
    <property type="match status" value="2"/>
</dbReference>
<reference evidence="8 9" key="1">
    <citation type="submission" date="2022-05" db="EMBL/GenBank/DDBJ databases">
        <authorList>
            <consortium name="Genoscope - CEA"/>
            <person name="William W."/>
        </authorList>
    </citation>
    <scope>NUCLEOTIDE SEQUENCE [LARGE SCALE GENOMIC DNA]</scope>
</reference>
<evidence type="ECO:0000313" key="8">
    <source>
        <dbReference type="EMBL" id="CAH3180700.1"/>
    </source>
</evidence>
<dbReference type="PANTHER" id="PTHR19277:SF125">
    <property type="entry name" value="B6"/>
    <property type="match status" value="1"/>
</dbReference>
<evidence type="ECO:0000256" key="3">
    <source>
        <dbReference type="ARBA" id="ARBA00022837"/>
    </source>
</evidence>
<comment type="caution">
    <text evidence="8">The sequence shown here is derived from an EMBL/GenBank/DDBJ whole genome shotgun (WGS) entry which is preliminary data.</text>
</comment>
<dbReference type="EMBL" id="CALNXK010000282">
    <property type="protein sequence ID" value="CAH3180700.1"/>
    <property type="molecule type" value="Genomic_DNA"/>
</dbReference>
<evidence type="ECO:0000256" key="4">
    <source>
        <dbReference type="ARBA" id="ARBA00023157"/>
    </source>
</evidence>
<dbReference type="InterPro" id="IPR013320">
    <property type="entry name" value="ConA-like_dom_sf"/>
</dbReference>
<keyword evidence="3" id="KW-0106">Calcium</keyword>
<dbReference type="InterPro" id="IPR001759">
    <property type="entry name" value="PTX_dom"/>
</dbReference>
<feature type="domain" description="Pentraxin (PTX)" evidence="7">
    <location>
        <begin position="1"/>
        <end position="118"/>
    </location>
</feature>
<feature type="non-terminal residue" evidence="8">
    <location>
        <position position="1"/>
    </location>
</feature>
<dbReference type="InterPro" id="IPR051360">
    <property type="entry name" value="Neuronal_Pentraxin_Related"/>
</dbReference>
<dbReference type="Proteomes" id="UP001159405">
    <property type="component" value="Unassembled WGS sequence"/>
</dbReference>
<feature type="disulfide bond" evidence="6">
    <location>
        <begin position="143"/>
        <end position="202"/>
    </location>
</feature>
<evidence type="ECO:0000256" key="5">
    <source>
        <dbReference type="ARBA" id="ARBA00023180"/>
    </source>
</evidence>
<evidence type="ECO:0000256" key="6">
    <source>
        <dbReference type="PROSITE-ProRule" id="PRU01172"/>
    </source>
</evidence>
<dbReference type="SUPFAM" id="SSF49899">
    <property type="entry name" value="Concanavalin A-like lectins/glucanases"/>
    <property type="match status" value="3"/>
</dbReference>
<dbReference type="PRINTS" id="PR00895">
    <property type="entry name" value="PENTAXIN"/>
</dbReference>
<feature type="domain" description="Pentraxin (PTX)" evidence="7">
    <location>
        <begin position="111"/>
        <end position="313"/>
    </location>
</feature>
<protein>
    <recommendedName>
        <fullName evidence="7">Pentraxin (PTX) domain-containing protein</fullName>
    </recommendedName>
</protein>
<dbReference type="PROSITE" id="PS51828">
    <property type="entry name" value="PTX_2"/>
    <property type="match status" value="3"/>
</dbReference>
<comment type="caution">
    <text evidence="6">Lacks conserved residue(s) required for the propagation of feature annotation.</text>
</comment>
<evidence type="ECO:0000313" key="9">
    <source>
        <dbReference type="Proteomes" id="UP001159405"/>
    </source>
</evidence>
<evidence type="ECO:0000256" key="1">
    <source>
        <dbReference type="ARBA" id="ARBA00001913"/>
    </source>
</evidence>
<keyword evidence="2" id="KW-0479">Metal-binding</keyword>
<accession>A0ABN8RRD6</accession>
<comment type="cofactor">
    <cofactor evidence="1">
        <name>Ca(2+)</name>
        <dbReference type="ChEBI" id="CHEBI:29108"/>
    </cofactor>
</comment>
<organism evidence="8 9">
    <name type="scientific">Porites lobata</name>
    <dbReference type="NCBI Taxonomy" id="104759"/>
    <lineage>
        <taxon>Eukaryota</taxon>
        <taxon>Metazoa</taxon>
        <taxon>Cnidaria</taxon>
        <taxon>Anthozoa</taxon>
        <taxon>Hexacorallia</taxon>
        <taxon>Scleractinia</taxon>
        <taxon>Fungiina</taxon>
        <taxon>Poritidae</taxon>
        <taxon>Porites</taxon>
    </lineage>
</organism>
<feature type="domain" description="Pentraxin (PTX)" evidence="7">
    <location>
        <begin position="310"/>
        <end position="511"/>
    </location>
</feature>
<name>A0ABN8RRD6_9CNID</name>
<keyword evidence="9" id="KW-1185">Reference proteome</keyword>
<proteinExistence type="predicted"/>
<sequence length="515" mass="57486">VTANDDKWHHICTTWENGEGSWHFYIDAELKGNGSDFQTGHVISSGGIVILGQDQDKYGGGFESSQSFNGKMFGVNMWDYEMSEDEIAQLSSSCFDPEGNYLKWGDFKGGEEGDFNYPNKVIDDYVRLDVSTSASDVTAFTVCMWIKVGDQSDDGTLFSCAIEDEDNELLITDYSRFKILIGGRKKTLNGVTANDDKWHHICTTWENGEGSWHFYIDAELKGNGSDFQTGHVISSGGIVILGQDQDEYGGGFESDQSFNGKMFGVNMWDYEMSEDEIAQLSSSCFDPEGNYLKWSDFKGAFFNSTVPHNDNFQFNFPNKVVDDYVRLDVPSSASDVTAFTVCMWIKVGDQSDDGTLFSYATEDQDNELLITDYSTFKILIGGRKVLDGVTANDDEWHHICTTWENGEGSWHFYIDAELKGSGSDFETGHVINSGGIVILGQDQDEYGGGFESDQSFNGKMFGVNMWDYEMSEDEIVQLFSRCFGPEGNYLKWGDFKGGEEGDVEIEEPTTCAPLS</sequence>
<dbReference type="Gene3D" id="2.60.120.200">
    <property type="match status" value="3"/>
</dbReference>
<gene>
    <name evidence="8" type="ORF">PLOB_00023846</name>
</gene>